<sequence length="852" mass="94593">MKEATLAKEGSAKRSWLGQTAAFLESKRLPVKTFHNMQRRQCNCDNQATPAKDGSAMRYRLGQTAAIRVTKFGWVMGEGAHRYQSCLNPSEHVCKAPDISRRFVAVWWCFKVATGGWRASASLAGDDVCNGILAGTECCDSSDEEATGEAFQRNMQFGQVMGEGAHRYESCLNPSVCELDFTQLAELKASLMPLRDRSARTDVAETMSRTQAFETCAKHHARYVEIVVQLQQTKSCNFNHSGAFCAPVSCAVPYEKWILSAEYFAHQFPGCAKFAAQPCVWQNSAKLERLAHIRDVPLLFDHLELLPHGIVPHTRPSDPRGASTAALLEALEALEDDDALLPWALLRPFADAAQPPGRPGPLRVFRSTRGLRRLQGLKIILYVAAPPLWTLLASTAALLEALEALEDDDALQLGADCQPQHQEHLELLLASATGPVEMRLPPRPKIVKLCSEPWLAVAAHLEEKMAPQRERLVFALARGGLSVPPEVLLPLRELCPSKIPTGPALDEASAVCRTSLVTRSPAPAPPLQRFEQPTGCSCRAAITPCLTSAALKRCPVSRGRRAVVAAFDLQIPLDKPYRTWGSHDAPIDFLRNFDLRLTSGPLPERVLLLPERRLARYPLSTWTERRLRRAGVRVLEVPWIEPPEKNICGGLHAFNLQEYDVIVYLDLDIRITGDLGPAFNCGQQMFLSTGSNFAALDGGFFAVKPSRALFAAMLDVLQTVEYDRKTGWNRLGHGRSVALGTHEGNYPAGPQGFLYHFFYMSDPSVAHALARRGASAMRSAQLDRCRYVDEESFFQAMPAEWREEAKHFFQDVGEWTFPCDFTLEPPVIVHHTDDAMDSYLSYINTKNATKPR</sequence>
<protein>
    <recommendedName>
        <fullName evidence="3">Nucleotide-diphospho-sugar transferase domain-containing protein</fullName>
    </recommendedName>
</protein>
<dbReference type="OrthoDB" id="433576at2759"/>
<reference evidence="1 2" key="1">
    <citation type="submission" date="2016-02" db="EMBL/GenBank/DDBJ databases">
        <title>Genome analysis of coral dinoflagellate symbionts highlights evolutionary adaptations to a symbiotic lifestyle.</title>
        <authorList>
            <person name="Aranda M."/>
            <person name="Li Y."/>
            <person name="Liew Y.J."/>
            <person name="Baumgarten S."/>
            <person name="Simakov O."/>
            <person name="Wilson M."/>
            <person name="Piel J."/>
            <person name="Ashoor H."/>
            <person name="Bougouffa S."/>
            <person name="Bajic V.B."/>
            <person name="Ryu T."/>
            <person name="Ravasi T."/>
            <person name="Bayer T."/>
            <person name="Micklem G."/>
            <person name="Kim H."/>
            <person name="Bhak J."/>
            <person name="Lajeunesse T.C."/>
            <person name="Voolstra C.R."/>
        </authorList>
    </citation>
    <scope>NUCLEOTIDE SEQUENCE [LARGE SCALE GENOMIC DNA]</scope>
    <source>
        <strain evidence="1 2">CCMP2467</strain>
    </source>
</reference>
<organism evidence="1 2">
    <name type="scientific">Symbiodinium microadriaticum</name>
    <name type="common">Dinoflagellate</name>
    <name type="synonym">Zooxanthella microadriatica</name>
    <dbReference type="NCBI Taxonomy" id="2951"/>
    <lineage>
        <taxon>Eukaryota</taxon>
        <taxon>Sar</taxon>
        <taxon>Alveolata</taxon>
        <taxon>Dinophyceae</taxon>
        <taxon>Suessiales</taxon>
        <taxon>Symbiodiniaceae</taxon>
        <taxon>Symbiodinium</taxon>
    </lineage>
</organism>
<gene>
    <name evidence="1" type="ORF">AK812_SmicGene31253</name>
</gene>
<evidence type="ECO:0008006" key="3">
    <source>
        <dbReference type="Google" id="ProtNLM"/>
    </source>
</evidence>
<dbReference type="EMBL" id="LSRX01000857">
    <property type="protein sequence ID" value="OLP87516.1"/>
    <property type="molecule type" value="Genomic_DNA"/>
</dbReference>
<accession>A0A1Q9CX68</accession>
<name>A0A1Q9CX68_SYMMI</name>
<dbReference type="SUPFAM" id="SSF53448">
    <property type="entry name" value="Nucleotide-diphospho-sugar transferases"/>
    <property type="match status" value="1"/>
</dbReference>
<dbReference type="Proteomes" id="UP000186817">
    <property type="component" value="Unassembled WGS sequence"/>
</dbReference>
<evidence type="ECO:0000313" key="2">
    <source>
        <dbReference type="Proteomes" id="UP000186817"/>
    </source>
</evidence>
<keyword evidence="2" id="KW-1185">Reference proteome</keyword>
<comment type="caution">
    <text evidence="1">The sequence shown here is derived from an EMBL/GenBank/DDBJ whole genome shotgun (WGS) entry which is preliminary data.</text>
</comment>
<dbReference type="InterPro" id="IPR029044">
    <property type="entry name" value="Nucleotide-diphossugar_trans"/>
</dbReference>
<dbReference type="AlphaFoldDB" id="A0A1Q9CX68"/>
<evidence type="ECO:0000313" key="1">
    <source>
        <dbReference type="EMBL" id="OLP87516.1"/>
    </source>
</evidence>
<dbReference type="Gene3D" id="3.90.550.10">
    <property type="entry name" value="Spore Coat Polysaccharide Biosynthesis Protein SpsA, Chain A"/>
    <property type="match status" value="1"/>
</dbReference>
<proteinExistence type="predicted"/>